<dbReference type="AlphaFoldDB" id="A0A7E4UTF6"/>
<keyword evidence="2" id="KW-1185">Reference proteome</keyword>
<organism evidence="2 3">
    <name type="scientific">Panagrellus redivivus</name>
    <name type="common">Microworm</name>
    <dbReference type="NCBI Taxonomy" id="6233"/>
    <lineage>
        <taxon>Eukaryota</taxon>
        <taxon>Metazoa</taxon>
        <taxon>Ecdysozoa</taxon>
        <taxon>Nematoda</taxon>
        <taxon>Chromadorea</taxon>
        <taxon>Rhabditida</taxon>
        <taxon>Tylenchina</taxon>
        <taxon>Panagrolaimomorpha</taxon>
        <taxon>Panagrolaimoidea</taxon>
        <taxon>Panagrolaimidae</taxon>
        <taxon>Panagrellus</taxon>
    </lineage>
</organism>
<keyword evidence="1" id="KW-1133">Transmembrane helix</keyword>
<sequence>MRVPEGAPVSGWLKFQQKFPALRQISKPSLGTVAVIACITTTVFAVYAVGVGPKIHNDYYKESQKEKRALLRTTREETAQGLRPWSDPFERK</sequence>
<feature type="transmembrane region" description="Helical" evidence="1">
    <location>
        <begin position="30"/>
        <end position="51"/>
    </location>
</feature>
<protein>
    <submittedName>
        <fullName evidence="3">Small integral membrane protein 20</fullName>
    </submittedName>
</protein>
<evidence type="ECO:0000313" key="2">
    <source>
        <dbReference type="Proteomes" id="UP000492821"/>
    </source>
</evidence>
<keyword evidence="1" id="KW-0812">Transmembrane</keyword>
<reference evidence="2" key="1">
    <citation type="journal article" date="2013" name="Genetics">
        <title>The draft genome and transcriptome of Panagrellus redivivus are shaped by the harsh demands of a free-living lifestyle.</title>
        <authorList>
            <person name="Srinivasan J."/>
            <person name="Dillman A.R."/>
            <person name="Macchietto M.G."/>
            <person name="Heikkinen L."/>
            <person name="Lakso M."/>
            <person name="Fracchia K.M."/>
            <person name="Antoshechkin I."/>
            <person name="Mortazavi A."/>
            <person name="Wong G."/>
            <person name="Sternberg P.W."/>
        </authorList>
    </citation>
    <scope>NUCLEOTIDE SEQUENCE [LARGE SCALE GENOMIC DNA]</scope>
    <source>
        <strain evidence="2">MT8872</strain>
    </source>
</reference>
<evidence type="ECO:0000256" key="1">
    <source>
        <dbReference type="SAM" id="Phobius"/>
    </source>
</evidence>
<reference evidence="3" key="2">
    <citation type="submission" date="2020-10" db="UniProtKB">
        <authorList>
            <consortium name="WormBaseParasite"/>
        </authorList>
    </citation>
    <scope>IDENTIFICATION</scope>
</reference>
<dbReference type="WBParaSite" id="Pan_g12325.t1">
    <property type="protein sequence ID" value="Pan_g12325.t1"/>
    <property type="gene ID" value="Pan_g12325"/>
</dbReference>
<dbReference type="Proteomes" id="UP000492821">
    <property type="component" value="Unassembled WGS sequence"/>
</dbReference>
<accession>A0A7E4UTF6</accession>
<evidence type="ECO:0000313" key="3">
    <source>
        <dbReference type="WBParaSite" id="Pan_g12325.t1"/>
    </source>
</evidence>
<name>A0A7E4UTF6_PANRE</name>
<proteinExistence type="predicted"/>
<keyword evidence="1" id="KW-0472">Membrane</keyword>